<sequence>MDLSTLRDIPKMSIGKSTSAAQVTPSSPEVEEVRVEVAPRTVPSPTPKRPVEKLALHQEDPTRIHKRAKLVVGKHMSRHDEGSSQMPSKDKGAVAPSEEATPPVRRRSKLMKELCRTTIRKNDEGYYVVHMTTCLLKTSTLTCKPDEKI</sequence>
<organism evidence="2 3">
    <name type="scientific">Ensete ventricosum</name>
    <name type="common">Abyssinian banana</name>
    <name type="synonym">Musa ensete</name>
    <dbReference type="NCBI Taxonomy" id="4639"/>
    <lineage>
        <taxon>Eukaryota</taxon>
        <taxon>Viridiplantae</taxon>
        <taxon>Streptophyta</taxon>
        <taxon>Embryophyta</taxon>
        <taxon>Tracheophyta</taxon>
        <taxon>Spermatophyta</taxon>
        <taxon>Magnoliopsida</taxon>
        <taxon>Liliopsida</taxon>
        <taxon>Zingiberales</taxon>
        <taxon>Musaceae</taxon>
        <taxon>Ensete</taxon>
    </lineage>
</organism>
<proteinExistence type="predicted"/>
<evidence type="ECO:0000313" key="3">
    <source>
        <dbReference type="Proteomes" id="UP000287651"/>
    </source>
</evidence>
<dbReference type="EMBL" id="AMZH03000605">
    <property type="protein sequence ID" value="RRT82887.1"/>
    <property type="molecule type" value="Genomic_DNA"/>
</dbReference>
<dbReference type="Proteomes" id="UP000287651">
    <property type="component" value="Unassembled WGS sequence"/>
</dbReference>
<dbReference type="AlphaFoldDB" id="A0A427B350"/>
<feature type="region of interest" description="Disordered" evidence="1">
    <location>
        <begin position="1"/>
        <end position="107"/>
    </location>
</feature>
<reference evidence="2 3" key="1">
    <citation type="journal article" date="2014" name="Agronomy (Basel)">
        <title>A Draft Genome Sequence for Ensete ventricosum, the Drought-Tolerant Tree Against Hunger.</title>
        <authorList>
            <person name="Harrison J."/>
            <person name="Moore K.A."/>
            <person name="Paszkiewicz K."/>
            <person name="Jones T."/>
            <person name="Grant M."/>
            <person name="Ambacheew D."/>
            <person name="Muzemil S."/>
            <person name="Studholme D.J."/>
        </authorList>
    </citation>
    <scope>NUCLEOTIDE SEQUENCE [LARGE SCALE GENOMIC DNA]</scope>
</reference>
<evidence type="ECO:0000256" key="1">
    <source>
        <dbReference type="SAM" id="MobiDB-lite"/>
    </source>
</evidence>
<feature type="compositionally biased region" description="Basic and acidic residues" evidence="1">
    <location>
        <begin position="78"/>
        <end position="92"/>
    </location>
</feature>
<gene>
    <name evidence="2" type="ORF">B296_00014810</name>
</gene>
<comment type="caution">
    <text evidence="2">The sequence shown here is derived from an EMBL/GenBank/DDBJ whole genome shotgun (WGS) entry which is preliminary data.</text>
</comment>
<feature type="compositionally biased region" description="Basic and acidic residues" evidence="1">
    <location>
        <begin position="49"/>
        <end position="63"/>
    </location>
</feature>
<accession>A0A427B350</accession>
<protein>
    <submittedName>
        <fullName evidence="2">Uncharacterized protein</fullName>
    </submittedName>
</protein>
<name>A0A427B350_ENSVE</name>
<evidence type="ECO:0000313" key="2">
    <source>
        <dbReference type="EMBL" id="RRT82887.1"/>
    </source>
</evidence>